<keyword evidence="3" id="KW-1185">Reference proteome</keyword>
<dbReference type="Proteomes" id="UP000325577">
    <property type="component" value="Linkage Group LG8"/>
</dbReference>
<evidence type="ECO:0000256" key="1">
    <source>
        <dbReference type="SAM" id="MobiDB-lite"/>
    </source>
</evidence>
<feature type="region of interest" description="Disordered" evidence="1">
    <location>
        <begin position="66"/>
        <end position="90"/>
    </location>
</feature>
<accession>A0A5J4ZGM6</accession>
<sequence length="109" mass="12530">MHANIYGNGSTSIGREVRYDLLFDPSEEISINTVSYGPRIRSYLLASVFSRPSSYLKLTTTCSKRNHYSNKEEKEEGKEKEKEKVEQVQEHPVKIELVPYSSHAFEQTS</sequence>
<dbReference type="EMBL" id="CM018051">
    <property type="protein sequence ID" value="KAA8516994.1"/>
    <property type="molecule type" value="Genomic_DNA"/>
</dbReference>
<proteinExistence type="predicted"/>
<name>A0A5J4ZGM6_9ASTE</name>
<protein>
    <submittedName>
        <fullName evidence="2">Uncharacterized protein</fullName>
    </submittedName>
</protein>
<gene>
    <name evidence="2" type="ORF">F0562_017188</name>
</gene>
<reference evidence="2 3" key="1">
    <citation type="submission" date="2019-09" db="EMBL/GenBank/DDBJ databases">
        <title>A chromosome-level genome assembly of the Chinese tupelo Nyssa sinensis.</title>
        <authorList>
            <person name="Yang X."/>
            <person name="Kang M."/>
            <person name="Yang Y."/>
            <person name="Xiong H."/>
            <person name="Wang M."/>
            <person name="Zhang Z."/>
            <person name="Wang Z."/>
            <person name="Wu H."/>
            <person name="Ma T."/>
            <person name="Liu J."/>
            <person name="Xi Z."/>
        </authorList>
    </citation>
    <scope>NUCLEOTIDE SEQUENCE [LARGE SCALE GENOMIC DNA]</scope>
    <source>
        <strain evidence="2">J267</strain>
        <tissue evidence="2">Leaf</tissue>
    </source>
</reference>
<evidence type="ECO:0000313" key="3">
    <source>
        <dbReference type="Proteomes" id="UP000325577"/>
    </source>
</evidence>
<organism evidence="2 3">
    <name type="scientific">Nyssa sinensis</name>
    <dbReference type="NCBI Taxonomy" id="561372"/>
    <lineage>
        <taxon>Eukaryota</taxon>
        <taxon>Viridiplantae</taxon>
        <taxon>Streptophyta</taxon>
        <taxon>Embryophyta</taxon>
        <taxon>Tracheophyta</taxon>
        <taxon>Spermatophyta</taxon>
        <taxon>Magnoliopsida</taxon>
        <taxon>eudicotyledons</taxon>
        <taxon>Gunneridae</taxon>
        <taxon>Pentapetalae</taxon>
        <taxon>asterids</taxon>
        <taxon>Cornales</taxon>
        <taxon>Nyssaceae</taxon>
        <taxon>Nyssa</taxon>
    </lineage>
</organism>
<dbReference type="AlphaFoldDB" id="A0A5J4ZGM6"/>
<evidence type="ECO:0000313" key="2">
    <source>
        <dbReference type="EMBL" id="KAA8516994.1"/>
    </source>
</evidence>
<feature type="compositionally biased region" description="Basic and acidic residues" evidence="1">
    <location>
        <begin position="69"/>
        <end position="90"/>
    </location>
</feature>